<comment type="caution">
    <text evidence="2">The sequence shown here is derived from an EMBL/GenBank/DDBJ whole genome shotgun (WGS) entry which is preliminary data.</text>
</comment>
<dbReference type="AlphaFoldDB" id="A0A367F8T6"/>
<evidence type="ECO:0000313" key="2">
    <source>
        <dbReference type="EMBL" id="RCG26773.1"/>
    </source>
</evidence>
<dbReference type="RefSeq" id="WP_114031902.1">
    <property type="nucleotide sequence ID" value="NZ_QOIL01000018.1"/>
</dbReference>
<sequence length="62" mass="6808">MTRSQIRPPETDALAGSGADHLVSSGSWFHSHRGPSALVDRIQPSGEKHVDNRFRCPDPRVS</sequence>
<dbReference type="Proteomes" id="UP000253094">
    <property type="component" value="Unassembled WGS sequence"/>
</dbReference>
<gene>
    <name evidence="2" type="ORF">DQ384_28140</name>
</gene>
<protein>
    <submittedName>
        <fullName evidence="2">Uncharacterized protein</fullName>
    </submittedName>
</protein>
<organism evidence="2 3">
    <name type="scientific">Sphaerisporangium album</name>
    <dbReference type="NCBI Taxonomy" id="509200"/>
    <lineage>
        <taxon>Bacteria</taxon>
        <taxon>Bacillati</taxon>
        <taxon>Actinomycetota</taxon>
        <taxon>Actinomycetes</taxon>
        <taxon>Streptosporangiales</taxon>
        <taxon>Streptosporangiaceae</taxon>
        <taxon>Sphaerisporangium</taxon>
    </lineage>
</organism>
<evidence type="ECO:0000313" key="3">
    <source>
        <dbReference type="Proteomes" id="UP000253094"/>
    </source>
</evidence>
<dbReference type="EMBL" id="QOIL01000018">
    <property type="protein sequence ID" value="RCG26773.1"/>
    <property type="molecule type" value="Genomic_DNA"/>
</dbReference>
<evidence type="ECO:0000256" key="1">
    <source>
        <dbReference type="SAM" id="MobiDB-lite"/>
    </source>
</evidence>
<name>A0A367F8T6_9ACTN</name>
<proteinExistence type="predicted"/>
<reference evidence="2 3" key="1">
    <citation type="submission" date="2018-06" db="EMBL/GenBank/DDBJ databases">
        <title>Sphaerisporangium craniellae sp. nov., isolated from a marine sponge in the South China Sea.</title>
        <authorList>
            <person name="Li L."/>
        </authorList>
    </citation>
    <scope>NUCLEOTIDE SEQUENCE [LARGE SCALE GENOMIC DNA]</scope>
    <source>
        <strain evidence="2 3">CCTCC AA 208026</strain>
    </source>
</reference>
<feature type="region of interest" description="Disordered" evidence="1">
    <location>
        <begin position="43"/>
        <end position="62"/>
    </location>
</feature>
<feature type="compositionally biased region" description="Basic and acidic residues" evidence="1">
    <location>
        <begin position="46"/>
        <end position="62"/>
    </location>
</feature>
<keyword evidence="3" id="KW-1185">Reference proteome</keyword>
<accession>A0A367F8T6</accession>